<gene>
    <name evidence="9" type="ORF">AWH51_14115</name>
</gene>
<feature type="region of interest" description="Disordered" evidence="6">
    <location>
        <begin position="1"/>
        <end position="22"/>
    </location>
</feature>
<protein>
    <recommendedName>
        <fullName evidence="8">RDD domain-containing protein</fullName>
    </recommendedName>
</protein>
<evidence type="ECO:0000313" key="10">
    <source>
        <dbReference type="Proteomes" id="UP000076218"/>
    </source>
</evidence>
<keyword evidence="2" id="KW-1003">Cell membrane</keyword>
<evidence type="ECO:0000256" key="5">
    <source>
        <dbReference type="ARBA" id="ARBA00023136"/>
    </source>
</evidence>
<dbReference type="PANTHER" id="PTHR36115">
    <property type="entry name" value="PROLINE-RICH ANTIGEN HOMOLOG-RELATED"/>
    <property type="match status" value="1"/>
</dbReference>
<dbReference type="EMBL" id="LQXA01000047">
    <property type="protein sequence ID" value="KZC94194.1"/>
    <property type="molecule type" value="Genomic_DNA"/>
</dbReference>
<dbReference type="InterPro" id="IPR051791">
    <property type="entry name" value="Pra-immunoreactive"/>
</dbReference>
<evidence type="ECO:0000256" key="1">
    <source>
        <dbReference type="ARBA" id="ARBA00004651"/>
    </source>
</evidence>
<comment type="subcellular location">
    <subcellularLocation>
        <location evidence="1">Cell membrane</location>
        <topology evidence="1">Multi-pass membrane protein</topology>
    </subcellularLocation>
</comment>
<organism evidence="9 10">
    <name type="scientific">Clavibacter tessellarius</name>
    <dbReference type="NCBI Taxonomy" id="31965"/>
    <lineage>
        <taxon>Bacteria</taxon>
        <taxon>Bacillati</taxon>
        <taxon>Actinomycetota</taxon>
        <taxon>Actinomycetes</taxon>
        <taxon>Micrococcales</taxon>
        <taxon>Microbacteriaceae</taxon>
        <taxon>Clavibacter</taxon>
    </lineage>
</organism>
<sequence>MSDAHDQEHARHDRTAAGAVGPQPGFDIGLLPYHQRPLPPHIAPEWRLAGVGRRAVGVMLDRAVALVVVFVCLLAWILSLRALALQRIDAEGLGSTAARDVFRTYFSGALVAAAISVVAYLLISAWWLGRTGATPGKAMVGIRVQRFSEPGTLGFRRALLRGVVKNGFAFGPVILEWLPYASVAWDSRRLLRGWHDLAADDIVLVHRSWTSPRRADAPGRRRP</sequence>
<dbReference type="AlphaFoldDB" id="A0A154UZ14"/>
<keyword evidence="4 7" id="KW-1133">Transmembrane helix</keyword>
<dbReference type="Pfam" id="PF06271">
    <property type="entry name" value="RDD"/>
    <property type="match status" value="1"/>
</dbReference>
<dbReference type="OrthoDB" id="3254248at2"/>
<evidence type="ECO:0000313" key="9">
    <source>
        <dbReference type="EMBL" id="KZC94194.1"/>
    </source>
</evidence>
<dbReference type="Proteomes" id="UP000076218">
    <property type="component" value="Unassembled WGS sequence"/>
</dbReference>
<name>A0A154UZ14_9MICO</name>
<feature type="domain" description="RDD" evidence="8">
    <location>
        <begin position="48"/>
        <end position="199"/>
    </location>
</feature>
<keyword evidence="3 7" id="KW-0812">Transmembrane</keyword>
<dbReference type="GO" id="GO:0005886">
    <property type="term" value="C:plasma membrane"/>
    <property type="evidence" value="ECO:0007669"/>
    <property type="project" value="UniProtKB-SubCell"/>
</dbReference>
<keyword evidence="5 7" id="KW-0472">Membrane</keyword>
<comment type="caution">
    <text evidence="9">The sequence shown here is derived from an EMBL/GenBank/DDBJ whole genome shotgun (WGS) entry which is preliminary data.</text>
</comment>
<feature type="transmembrane region" description="Helical" evidence="7">
    <location>
        <begin position="63"/>
        <end position="84"/>
    </location>
</feature>
<dbReference type="InterPro" id="IPR010432">
    <property type="entry name" value="RDD"/>
</dbReference>
<evidence type="ECO:0000256" key="2">
    <source>
        <dbReference type="ARBA" id="ARBA00022475"/>
    </source>
</evidence>
<evidence type="ECO:0000259" key="8">
    <source>
        <dbReference type="Pfam" id="PF06271"/>
    </source>
</evidence>
<feature type="transmembrane region" description="Helical" evidence="7">
    <location>
        <begin position="104"/>
        <end position="129"/>
    </location>
</feature>
<accession>A0A154UZ14</accession>
<dbReference type="STRING" id="31965.AWH51_14115"/>
<proteinExistence type="predicted"/>
<evidence type="ECO:0000256" key="7">
    <source>
        <dbReference type="SAM" id="Phobius"/>
    </source>
</evidence>
<evidence type="ECO:0000256" key="4">
    <source>
        <dbReference type="ARBA" id="ARBA00022989"/>
    </source>
</evidence>
<dbReference type="RefSeq" id="WP_063072366.1">
    <property type="nucleotide sequence ID" value="NZ_LQXA01000047.1"/>
</dbReference>
<reference evidence="9 10" key="1">
    <citation type="submission" date="2016-01" db="EMBL/GenBank/DDBJ databases">
        <title>Draft genome sequence of Clavibacter michiganensis subsp. tessellarius DOAB 609.</title>
        <authorList>
            <person name="Tambong J.T."/>
        </authorList>
    </citation>
    <scope>NUCLEOTIDE SEQUENCE [LARGE SCALE GENOMIC DNA]</scope>
    <source>
        <strain evidence="9 10">DOAB 609</strain>
    </source>
</reference>
<evidence type="ECO:0000256" key="6">
    <source>
        <dbReference type="SAM" id="MobiDB-lite"/>
    </source>
</evidence>
<evidence type="ECO:0000256" key="3">
    <source>
        <dbReference type="ARBA" id="ARBA00022692"/>
    </source>
</evidence>
<feature type="compositionally biased region" description="Basic and acidic residues" evidence="6">
    <location>
        <begin position="1"/>
        <end position="15"/>
    </location>
</feature>